<comment type="caution">
    <text evidence="1">The sequence shown here is derived from an EMBL/GenBank/DDBJ whole genome shotgun (WGS) entry which is preliminary data.</text>
</comment>
<name>A0AAD7ZY31_DIPPU</name>
<dbReference type="AlphaFoldDB" id="A0AAD7ZY31"/>
<accession>A0AAD7ZY31</accession>
<feature type="non-terminal residue" evidence="1">
    <location>
        <position position="1"/>
    </location>
</feature>
<dbReference type="Proteomes" id="UP001233999">
    <property type="component" value="Unassembled WGS sequence"/>
</dbReference>
<sequence length="94" mass="11562">AYLRNGFLAKSERILYKLVLVIFHSPFLYQNQIMQYLMENRRMDDQEQYGETLPPHSQLHPFIRYQTPLTMLKHWRLEIRCNKNRIYLDAIDYL</sequence>
<gene>
    <name evidence="1" type="ORF">L9F63_017649</name>
</gene>
<reference evidence="1" key="1">
    <citation type="journal article" date="2023" name="IScience">
        <title>Live-bearing cockroach genome reveals convergent evolutionary mechanisms linked to viviparity in insects and beyond.</title>
        <authorList>
            <person name="Fouks B."/>
            <person name="Harrison M.C."/>
            <person name="Mikhailova A.A."/>
            <person name="Marchal E."/>
            <person name="English S."/>
            <person name="Carruthers M."/>
            <person name="Jennings E.C."/>
            <person name="Chiamaka E.L."/>
            <person name="Frigard R.A."/>
            <person name="Pippel M."/>
            <person name="Attardo G.M."/>
            <person name="Benoit J.B."/>
            <person name="Bornberg-Bauer E."/>
            <person name="Tobe S.S."/>
        </authorList>
    </citation>
    <scope>NUCLEOTIDE SEQUENCE</scope>
    <source>
        <strain evidence="1">Stay&amp;Tobe</strain>
    </source>
</reference>
<keyword evidence="2" id="KW-1185">Reference proteome</keyword>
<organism evidence="1 2">
    <name type="scientific">Diploptera punctata</name>
    <name type="common">Pacific beetle cockroach</name>
    <dbReference type="NCBI Taxonomy" id="6984"/>
    <lineage>
        <taxon>Eukaryota</taxon>
        <taxon>Metazoa</taxon>
        <taxon>Ecdysozoa</taxon>
        <taxon>Arthropoda</taxon>
        <taxon>Hexapoda</taxon>
        <taxon>Insecta</taxon>
        <taxon>Pterygota</taxon>
        <taxon>Neoptera</taxon>
        <taxon>Polyneoptera</taxon>
        <taxon>Dictyoptera</taxon>
        <taxon>Blattodea</taxon>
        <taxon>Blaberoidea</taxon>
        <taxon>Blaberidae</taxon>
        <taxon>Diplopterinae</taxon>
        <taxon>Diploptera</taxon>
    </lineage>
</organism>
<dbReference type="EMBL" id="JASPKZ010005284">
    <property type="protein sequence ID" value="KAJ9589055.1"/>
    <property type="molecule type" value="Genomic_DNA"/>
</dbReference>
<feature type="non-terminal residue" evidence="1">
    <location>
        <position position="94"/>
    </location>
</feature>
<proteinExistence type="predicted"/>
<protein>
    <submittedName>
        <fullName evidence="1">Uncharacterized protein</fullName>
    </submittedName>
</protein>
<reference evidence="1" key="2">
    <citation type="submission" date="2023-05" db="EMBL/GenBank/DDBJ databases">
        <authorList>
            <person name="Fouks B."/>
        </authorList>
    </citation>
    <scope>NUCLEOTIDE SEQUENCE</scope>
    <source>
        <strain evidence="1">Stay&amp;Tobe</strain>
        <tissue evidence="1">Testes</tissue>
    </source>
</reference>
<evidence type="ECO:0000313" key="2">
    <source>
        <dbReference type="Proteomes" id="UP001233999"/>
    </source>
</evidence>
<evidence type="ECO:0000313" key="1">
    <source>
        <dbReference type="EMBL" id="KAJ9589055.1"/>
    </source>
</evidence>